<reference evidence="2" key="1">
    <citation type="submission" date="2021-01" db="EMBL/GenBank/DDBJ databases">
        <authorList>
            <consortium name="Genoscope - CEA"/>
            <person name="William W."/>
        </authorList>
    </citation>
    <scope>NUCLEOTIDE SEQUENCE</scope>
</reference>
<comment type="caution">
    <text evidence="2">The sequence shown here is derived from an EMBL/GenBank/DDBJ whole genome shotgun (WGS) entry which is preliminary data.</text>
</comment>
<evidence type="ECO:0000313" key="3">
    <source>
        <dbReference type="Proteomes" id="UP000692954"/>
    </source>
</evidence>
<organism evidence="2 3">
    <name type="scientific">Paramecium sonneborni</name>
    <dbReference type="NCBI Taxonomy" id="65129"/>
    <lineage>
        <taxon>Eukaryota</taxon>
        <taxon>Sar</taxon>
        <taxon>Alveolata</taxon>
        <taxon>Ciliophora</taxon>
        <taxon>Intramacronucleata</taxon>
        <taxon>Oligohymenophorea</taxon>
        <taxon>Peniculida</taxon>
        <taxon>Parameciidae</taxon>
        <taxon>Paramecium</taxon>
    </lineage>
</organism>
<sequence length="169" mass="20783">MGIDNNNREITQYEQNELQKILCVIKDKFIVLKIKLVIFKRKKELYKMKMMQYFIKEKQQILRDQFLQISPENFQFADDYFIKLYHILKTYLSRKQKARIDIPIYIKKNKQQIQQLKVFLQTIQNKTAALKYEYIVQIFCIYHSDQLNYFSCRTWEADEYFTCFYQCGD</sequence>
<evidence type="ECO:0000313" key="2">
    <source>
        <dbReference type="EMBL" id="CAD8072763.1"/>
    </source>
</evidence>
<protein>
    <submittedName>
        <fullName evidence="2">Uncharacterized protein</fullName>
    </submittedName>
</protein>
<accession>A0A8S1M4G4</accession>
<dbReference type="EMBL" id="CAJJDN010000029">
    <property type="protein sequence ID" value="CAD8072761.1"/>
    <property type="molecule type" value="Genomic_DNA"/>
</dbReference>
<dbReference type="Proteomes" id="UP000692954">
    <property type="component" value="Unassembled WGS sequence"/>
</dbReference>
<proteinExistence type="predicted"/>
<name>A0A8S1M4G4_9CILI</name>
<evidence type="ECO:0000313" key="1">
    <source>
        <dbReference type="EMBL" id="CAD8072761.1"/>
    </source>
</evidence>
<keyword evidence="3" id="KW-1185">Reference proteome</keyword>
<dbReference type="AlphaFoldDB" id="A0A8S1M4G4"/>
<gene>
    <name evidence="1" type="ORF">PSON_ATCC_30995.1.T0290353</name>
    <name evidence="2" type="ORF">PSON_ATCC_30995.1.T0290354</name>
</gene>
<dbReference type="EMBL" id="CAJJDN010000029">
    <property type="protein sequence ID" value="CAD8072763.1"/>
    <property type="molecule type" value="Genomic_DNA"/>
</dbReference>